<feature type="compositionally biased region" description="Polar residues" evidence="3">
    <location>
        <begin position="794"/>
        <end position="804"/>
    </location>
</feature>
<gene>
    <name evidence="5" type="ORF">SNE40_020184</name>
</gene>
<dbReference type="Pfam" id="PF23043">
    <property type="entry name" value="SH3-B_UBE2O"/>
    <property type="match status" value="1"/>
</dbReference>
<keyword evidence="2" id="KW-0833">Ubl conjugation pathway</keyword>
<sequence>MATCNLFDEDVVCQVSPDKGYVFGLIIENSEFLSSSEDEEEDPDMDDERVKRGSVRVAWHPDGKETVVEESKLILVDRSVMPGDVIRRITNGKDSQQGFIQDMDIICHVHILGTDKYIYNINSKDLIPIDEFDTNPGEVTLDSWIGGIENINRKITIRMPDGARCKISEDDLCEFDNMDDKRSRHSEFWNTSCYPQEKFKGCLGDLHDAEWLHSTMFNNPRNVDHKQHSPIQFVVESIETESVEVHWLCRGFSHVEDPQIKVEPPPNIVEGENLKRLFQLDWFCHCSVQIGDRAYYVIKECDKIETTSPKETVVPDGFAKLGDQISETSTDKVANGENKTEGSLLDAVLNGVDGEDGGDDGDDEYEDIDEESDDSDASSVHSGSSHGSSSGRKKKKNRKKPTLQLKMMKKNKGRRPRMKFNLPERSLAVGEKVPVEICYTLSKANVMWQDGSEESNVLSADLYPIHHLDELEFFPGDFVVDAKVSKTDTQACSNYGVVSDCDHKARTCHIKWVKPYDVGKSKRPTVLTDVHEVSVYDIKDHPNYKFRPGHSVIRVGGFEDTEQKLEAVGQVYRLNSEGFLNIKWSNGNISECCPQELYIVSDDLSEFGDSDHSSSSDSESESGSSGSDASWETETEEEVDDEDVEREESEKEKRPCKLSESAKEELIMKISEAHHALTTQGEILTATTSSVLDLSHIYDIIIRFYKSCKGIDKILKTKYFEDEELVAWINDLRKIHREEKTKKITKHLNQLYNAWNHGLIERKLKESQSMESDMSLNDSILSPLSSPGDFMVNGDTTKSISDNPFSLEPKSNDCSSASLPLLTPEDSSSQSNCDIDSMNRMCSSDSNSNNHACVSNGVSDINPRDINKAEPLAEATESEKNGANCDNTNNTSTAAETNESLIELKIAQERKLSICLKINLRLNAIINSKVQTELNHHCIENLTISFDSTNASNDVKNSSPEVVQESRENDDEDLVERMCQQHQAQDRDNKTEDELATSVSLDDCRIAIEELGSPLSLTGFQYYGDLPLGHHYYSNNHTPKNSRSFMVAVQKELKLLQTSLPAGIIVKGFEDRMDVYSVMVVGPSNTPYEDGLFVFDLQLSSDYPVSPPSFHYISYCTERLNPNLYEDGKVCISLLGTWSGKGNELWCNKSNLLQIFVSVQGLILVKEPYYNEAGYEKQKGSEQAHENSRMYNEMAILKLVQSMTAMASRPPKVFENEVRDHLLANGPRMIKRLRNWIDLSGYSISRPAIKYGESSTACSKMNITQTINGDTVGTAVSTQIVTNGTETSDSQKVNDSTSVDPQTPKTICDNPNVSGDNSKINNSTRGETSDQSLQGAVCDANGDQGAASKPDFPLFPVSKGFCISLSSNLEKFEMSLQMLQHK</sequence>
<dbReference type="CDD" id="cd23837">
    <property type="entry name" value="UBCc_UBE2O"/>
    <property type="match status" value="1"/>
</dbReference>
<name>A0AAN8GDV4_PATCE</name>
<evidence type="ECO:0000313" key="5">
    <source>
        <dbReference type="EMBL" id="KAK6169061.1"/>
    </source>
</evidence>
<feature type="region of interest" description="Disordered" evidence="3">
    <location>
        <begin position="953"/>
        <end position="972"/>
    </location>
</feature>
<dbReference type="PROSITE" id="PS50127">
    <property type="entry name" value="UBC_2"/>
    <property type="match status" value="1"/>
</dbReference>
<dbReference type="PANTHER" id="PTHR46116">
    <property type="entry name" value="(E3-INDEPENDENT) E2 UBIQUITIN-CONJUGATING ENZYME"/>
    <property type="match status" value="1"/>
</dbReference>
<feature type="compositionally biased region" description="Acidic residues" evidence="3">
    <location>
        <begin position="353"/>
        <end position="376"/>
    </location>
</feature>
<dbReference type="InterPro" id="IPR000608">
    <property type="entry name" value="UBC"/>
</dbReference>
<feature type="compositionally biased region" description="Basic and acidic residues" evidence="3">
    <location>
        <begin position="648"/>
        <end position="659"/>
    </location>
</feature>
<feature type="region of interest" description="Disordered" evidence="3">
    <location>
        <begin position="608"/>
        <end position="659"/>
    </location>
</feature>
<proteinExistence type="predicted"/>
<feature type="region of interest" description="Disordered" evidence="3">
    <location>
        <begin position="791"/>
        <end position="831"/>
    </location>
</feature>
<evidence type="ECO:0000259" key="4">
    <source>
        <dbReference type="PROSITE" id="PS50127"/>
    </source>
</evidence>
<dbReference type="EMBL" id="JAZGQO010000015">
    <property type="protein sequence ID" value="KAK6169061.1"/>
    <property type="molecule type" value="Genomic_DNA"/>
</dbReference>
<dbReference type="Pfam" id="PF00179">
    <property type="entry name" value="UQ_con"/>
    <property type="match status" value="1"/>
</dbReference>
<dbReference type="InterPro" id="IPR057735">
    <property type="entry name" value="UBE2O-like_tSH3-B"/>
</dbReference>
<organism evidence="5 6">
    <name type="scientific">Patella caerulea</name>
    <name type="common">Rayed Mediterranean limpet</name>
    <dbReference type="NCBI Taxonomy" id="87958"/>
    <lineage>
        <taxon>Eukaryota</taxon>
        <taxon>Metazoa</taxon>
        <taxon>Spiralia</taxon>
        <taxon>Lophotrochozoa</taxon>
        <taxon>Mollusca</taxon>
        <taxon>Gastropoda</taxon>
        <taxon>Patellogastropoda</taxon>
        <taxon>Patelloidea</taxon>
        <taxon>Patellidae</taxon>
        <taxon>Patella</taxon>
    </lineage>
</organism>
<dbReference type="InterPro" id="IPR057734">
    <property type="entry name" value="UBE2O-like_SH3-C"/>
</dbReference>
<dbReference type="GO" id="GO:0061631">
    <property type="term" value="F:ubiquitin conjugating enzyme activity"/>
    <property type="evidence" value="ECO:0007669"/>
    <property type="project" value="TreeGrafter"/>
</dbReference>
<feature type="compositionally biased region" description="Polar residues" evidence="3">
    <location>
        <begin position="1283"/>
        <end position="1334"/>
    </location>
</feature>
<feature type="compositionally biased region" description="Low complexity" evidence="3">
    <location>
        <begin position="377"/>
        <end position="390"/>
    </location>
</feature>
<evidence type="ECO:0000256" key="2">
    <source>
        <dbReference type="ARBA" id="ARBA00022786"/>
    </source>
</evidence>
<protein>
    <recommendedName>
        <fullName evidence="4">UBC core domain-containing protein</fullName>
    </recommendedName>
</protein>
<feature type="domain" description="UBC core" evidence="4">
    <location>
        <begin position="1044"/>
        <end position="1204"/>
    </location>
</feature>
<dbReference type="Pfam" id="PF23046">
    <property type="entry name" value="tSH3-B_UBE2O"/>
    <property type="match status" value="1"/>
</dbReference>
<dbReference type="SUPFAM" id="SSF54495">
    <property type="entry name" value="UBC-like"/>
    <property type="match status" value="1"/>
</dbReference>
<dbReference type="InterPro" id="IPR016135">
    <property type="entry name" value="UBQ-conjugating_enzyme/RWD"/>
</dbReference>
<keyword evidence="6" id="KW-1185">Reference proteome</keyword>
<feature type="compositionally biased region" description="Basic residues" evidence="3">
    <location>
        <begin position="391"/>
        <end position="415"/>
    </location>
</feature>
<dbReference type="Pfam" id="PF23044">
    <property type="entry name" value="SH3-C_UBE2O"/>
    <property type="match status" value="1"/>
</dbReference>
<keyword evidence="1" id="KW-0808">Transferase</keyword>
<feature type="compositionally biased region" description="Low complexity" evidence="3">
    <location>
        <begin position="615"/>
        <end position="630"/>
    </location>
</feature>
<dbReference type="SMART" id="SM00212">
    <property type="entry name" value="UBCc"/>
    <property type="match status" value="1"/>
</dbReference>
<feature type="region of interest" description="Disordered" evidence="3">
    <location>
        <begin position="349"/>
        <end position="415"/>
    </location>
</feature>
<accession>A0AAN8GDV4</accession>
<evidence type="ECO:0000256" key="1">
    <source>
        <dbReference type="ARBA" id="ARBA00022679"/>
    </source>
</evidence>
<dbReference type="PANTHER" id="PTHR46116:SF15">
    <property type="entry name" value="(E3-INDEPENDENT) E2 UBIQUITIN-CONJUGATING ENZYME"/>
    <property type="match status" value="1"/>
</dbReference>
<evidence type="ECO:0000313" key="6">
    <source>
        <dbReference type="Proteomes" id="UP001347796"/>
    </source>
</evidence>
<reference evidence="5 6" key="1">
    <citation type="submission" date="2024-01" db="EMBL/GenBank/DDBJ databases">
        <title>The genome of the rayed Mediterranean limpet Patella caerulea (Linnaeus, 1758).</title>
        <authorList>
            <person name="Anh-Thu Weber A."/>
            <person name="Halstead-Nussloch G."/>
        </authorList>
    </citation>
    <scope>NUCLEOTIDE SEQUENCE [LARGE SCALE GENOMIC DNA]</scope>
    <source>
        <strain evidence="5">AATW-2023a</strain>
        <tissue evidence="5">Whole specimen</tissue>
    </source>
</reference>
<dbReference type="InterPro" id="IPR057733">
    <property type="entry name" value="UBE2O-like_SH3-B"/>
</dbReference>
<dbReference type="Gene3D" id="3.10.110.10">
    <property type="entry name" value="Ubiquitin Conjugating Enzyme"/>
    <property type="match status" value="1"/>
</dbReference>
<evidence type="ECO:0000256" key="3">
    <source>
        <dbReference type="SAM" id="MobiDB-lite"/>
    </source>
</evidence>
<feature type="compositionally biased region" description="Acidic residues" evidence="3">
    <location>
        <begin position="631"/>
        <end position="647"/>
    </location>
</feature>
<comment type="caution">
    <text evidence="5">The sequence shown here is derived from an EMBL/GenBank/DDBJ whole genome shotgun (WGS) entry which is preliminary data.</text>
</comment>
<feature type="region of interest" description="Disordered" evidence="3">
    <location>
        <begin position="1283"/>
        <end position="1342"/>
    </location>
</feature>
<dbReference type="Proteomes" id="UP001347796">
    <property type="component" value="Unassembled WGS sequence"/>
</dbReference>